<dbReference type="EMBL" id="FTMC01000022">
    <property type="protein sequence ID" value="SIR40640.1"/>
    <property type="molecule type" value="Genomic_DNA"/>
</dbReference>
<dbReference type="RefSeq" id="WP_027590124.1">
    <property type="nucleotide sequence ID" value="NZ_FMUP01000005.1"/>
</dbReference>
<accession>A0A0B3C4T3</accession>
<dbReference type="Proteomes" id="UP000186079">
    <property type="component" value="Unassembled WGS sequence"/>
</dbReference>
<protein>
    <submittedName>
        <fullName evidence="1">Uncharacterized protein</fullName>
    </submittedName>
</protein>
<keyword evidence="3" id="KW-1185">Reference proteome</keyword>
<evidence type="ECO:0000313" key="3">
    <source>
        <dbReference type="Proteomes" id="UP000030980"/>
    </source>
</evidence>
<proteinExistence type="predicted"/>
<evidence type="ECO:0000313" key="2">
    <source>
        <dbReference type="EMBL" id="SIR40640.1"/>
    </source>
</evidence>
<accession>A0A0B2CZN8</accession>
<organism evidence="1 3">
    <name type="scientific">Pseudomonas flexibilis</name>
    <dbReference type="NCBI Taxonomy" id="706570"/>
    <lineage>
        <taxon>Bacteria</taxon>
        <taxon>Pseudomonadati</taxon>
        <taxon>Pseudomonadota</taxon>
        <taxon>Gammaproteobacteria</taxon>
        <taxon>Pseudomonadales</taxon>
        <taxon>Pseudomonadaceae</taxon>
        <taxon>Pseudomonas</taxon>
    </lineage>
</organism>
<reference evidence="1 3" key="1">
    <citation type="submission" date="2014-11" db="EMBL/GenBank/DDBJ databases">
        <title>Genome sequence of Pseudomonas tuomuerensis JCM 14085.</title>
        <authorList>
            <person name="Shin S.-K."/>
            <person name="Yi H."/>
        </authorList>
    </citation>
    <scope>NUCLEOTIDE SEQUENCE [LARGE SCALE GENOMIC DNA]</scope>
    <source>
        <strain evidence="1 3">JCM 14085</strain>
    </source>
</reference>
<gene>
    <name evidence="1" type="ORF">PT85_02860</name>
    <name evidence="2" type="ORF">SAMN05421672_12243</name>
</gene>
<dbReference type="Proteomes" id="UP000030980">
    <property type="component" value="Unassembled WGS sequence"/>
</dbReference>
<dbReference type="EMBL" id="JTAK01000001">
    <property type="protein sequence ID" value="KHO66517.1"/>
    <property type="molecule type" value="Genomic_DNA"/>
</dbReference>
<reference evidence="2 4" key="2">
    <citation type="submission" date="2017-01" db="EMBL/GenBank/DDBJ databases">
        <authorList>
            <person name="Mah S.A."/>
            <person name="Swanson W.J."/>
            <person name="Moy G.W."/>
            <person name="Vacquier V.D."/>
        </authorList>
    </citation>
    <scope>NUCLEOTIDE SEQUENCE [LARGE SCALE GENOMIC DNA]</scope>
    <source>
        <strain evidence="2 4">ATCC 29606</strain>
    </source>
</reference>
<evidence type="ECO:0000313" key="4">
    <source>
        <dbReference type="Proteomes" id="UP000186079"/>
    </source>
</evidence>
<dbReference type="PATRIC" id="fig|706570.3.peg.3293"/>
<dbReference type="AlphaFoldDB" id="A0A0B2CZN8"/>
<evidence type="ECO:0000313" key="1">
    <source>
        <dbReference type="EMBL" id="KHO66517.1"/>
    </source>
</evidence>
<sequence>MRCLPEEAERQAINALLDWLKARRRVAGGMDLALAEAVLDEAAVRIVLSGARRLPREHVEAMGLGLGMPVRRCPPRLRVV</sequence>
<name>A0A0B2CZN8_9PSED</name>